<dbReference type="EMBL" id="GBXM01093462">
    <property type="protein sequence ID" value="JAH15115.1"/>
    <property type="molecule type" value="Transcribed_RNA"/>
</dbReference>
<proteinExistence type="predicted"/>
<protein>
    <submittedName>
        <fullName evidence="1">Uncharacterized protein</fullName>
    </submittedName>
</protein>
<accession>A0A0E9QFK9</accession>
<evidence type="ECO:0000313" key="1">
    <source>
        <dbReference type="EMBL" id="JAH15115.1"/>
    </source>
</evidence>
<organism evidence="1">
    <name type="scientific">Anguilla anguilla</name>
    <name type="common">European freshwater eel</name>
    <name type="synonym">Muraena anguilla</name>
    <dbReference type="NCBI Taxonomy" id="7936"/>
    <lineage>
        <taxon>Eukaryota</taxon>
        <taxon>Metazoa</taxon>
        <taxon>Chordata</taxon>
        <taxon>Craniata</taxon>
        <taxon>Vertebrata</taxon>
        <taxon>Euteleostomi</taxon>
        <taxon>Actinopterygii</taxon>
        <taxon>Neopterygii</taxon>
        <taxon>Teleostei</taxon>
        <taxon>Anguilliformes</taxon>
        <taxon>Anguillidae</taxon>
        <taxon>Anguilla</taxon>
    </lineage>
</organism>
<sequence>MKANKLDEHLRDEVEEFARSRRGKNFLDLSTTRPLRGS</sequence>
<reference evidence="1" key="2">
    <citation type="journal article" date="2015" name="Fish Shellfish Immunol.">
        <title>Early steps in the European eel (Anguilla anguilla)-Vibrio vulnificus interaction in the gills: Role of the RtxA13 toxin.</title>
        <authorList>
            <person name="Callol A."/>
            <person name="Pajuelo D."/>
            <person name="Ebbesson L."/>
            <person name="Teles M."/>
            <person name="MacKenzie S."/>
            <person name="Amaro C."/>
        </authorList>
    </citation>
    <scope>NUCLEOTIDE SEQUENCE</scope>
</reference>
<reference evidence="1" key="1">
    <citation type="submission" date="2014-11" db="EMBL/GenBank/DDBJ databases">
        <authorList>
            <person name="Amaro Gonzalez C."/>
        </authorList>
    </citation>
    <scope>NUCLEOTIDE SEQUENCE</scope>
</reference>
<dbReference type="AlphaFoldDB" id="A0A0E9QFK9"/>
<name>A0A0E9QFK9_ANGAN</name>